<sequence length="90" mass="9480">MNIGEAGDFFAVLRGMESDADWATRDKAQEAAERLTKRANRTLGAGPRPEQVVGLLEDVHAAIAEASDAGLVVQYADRTVETAPAVGGLL</sequence>
<reference evidence="1" key="1">
    <citation type="submission" date="2010-08" db="EMBL/GenBank/DDBJ databases">
        <authorList>
            <person name="Muzny D."/>
            <person name="Qin X."/>
            <person name="Buhay C."/>
            <person name="Dugan-Rocha S."/>
            <person name="Ding Y."/>
            <person name="Chen G."/>
            <person name="Hawes A."/>
            <person name="Holder M."/>
            <person name="Jhangiani S."/>
            <person name="Johnson A."/>
            <person name="Khan Z."/>
            <person name="Li Z."/>
            <person name="Liu W."/>
            <person name="Liu X."/>
            <person name="Perez L."/>
            <person name="Shen H."/>
            <person name="Wang Q."/>
            <person name="Watt J."/>
            <person name="Xi L."/>
            <person name="Xin Y."/>
            <person name="Zhou J."/>
            <person name="Deng J."/>
            <person name="Jiang H."/>
            <person name="Liu Y."/>
            <person name="Qu J."/>
            <person name="Song X.-Z."/>
            <person name="Zhang L."/>
            <person name="Villasana D."/>
            <person name="Johnson A."/>
            <person name="Liu J."/>
            <person name="Liyanage D."/>
            <person name="Lorensuhewa L."/>
            <person name="Robinson T."/>
            <person name="Song A."/>
            <person name="Song B.-B."/>
            <person name="Dinh H."/>
            <person name="Thornton R."/>
            <person name="Coyle M."/>
            <person name="Francisco L."/>
            <person name="Jackson L."/>
            <person name="Javaid M."/>
            <person name="Korchina V."/>
            <person name="Kovar C."/>
            <person name="Mata R."/>
            <person name="Mathew T."/>
            <person name="Ngo R."/>
            <person name="Nguyen L."/>
            <person name="Nguyen N."/>
            <person name="Okwuonu G."/>
            <person name="Ongeri F."/>
            <person name="Pham C."/>
            <person name="Simmons D."/>
            <person name="Wilczek-Boney K."/>
            <person name="Hale W."/>
            <person name="Jakkamsetti A."/>
            <person name="Pham P."/>
            <person name="Ruth R."/>
            <person name="San Lucas F."/>
            <person name="Warren J."/>
            <person name="Zhang J."/>
            <person name="Zhao Z."/>
            <person name="Zhou C."/>
            <person name="Zhu D."/>
            <person name="Lee S."/>
            <person name="Bess C."/>
            <person name="Blankenburg K."/>
            <person name="Forbes L."/>
            <person name="Fu Q."/>
            <person name="Gubbala S."/>
            <person name="Hirani K."/>
            <person name="Jayaseelan J.C."/>
            <person name="Lara F."/>
            <person name="Munidasa M."/>
            <person name="Palculict T."/>
            <person name="Patil S."/>
            <person name="Pu L.-L."/>
            <person name="Saada N."/>
            <person name="Tang L."/>
            <person name="Weissenberger G."/>
            <person name="Zhu Y."/>
            <person name="Hemphill L."/>
            <person name="Shang Y."/>
            <person name="Youmans B."/>
            <person name="Ayvaz T."/>
            <person name="Ross M."/>
            <person name="Santibanez J."/>
            <person name="Aqrawi P."/>
            <person name="Gross S."/>
            <person name="Joshi V."/>
            <person name="Fowler G."/>
            <person name="Nazareth L."/>
            <person name="Reid J."/>
            <person name="Worley K."/>
            <person name="Petrosino J."/>
            <person name="Highlander S."/>
            <person name="Gibbs R."/>
        </authorList>
    </citation>
    <scope>NUCLEOTIDE SEQUENCE [LARGE SCALE GENOMIC DNA]</scope>
    <source>
        <strain evidence="1">DSM 15272</strain>
    </source>
</reference>
<dbReference type="Proteomes" id="UP000003111">
    <property type="component" value="Unassembled WGS sequence"/>
</dbReference>
<dbReference type="RefSeq" id="WP_007076650.1">
    <property type="nucleotide sequence ID" value="NZ_CM001024.1"/>
</dbReference>
<accession>E2S7S6</accession>
<comment type="caution">
    <text evidence="1">The sequence shown here is derived from an EMBL/GenBank/DDBJ whole genome shotgun (WGS) entry which is preliminary data.</text>
</comment>
<proteinExistence type="predicted"/>
<protein>
    <submittedName>
        <fullName evidence="1">Uncharacterized protein</fullName>
    </submittedName>
</protein>
<gene>
    <name evidence="1" type="ORF">HMPREF0063_10083</name>
</gene>
<organism evidence="1 2">
    <name type="scientific">Aeromicrobium marinum DSM 15272</name>
    <dbReference type="NCBI Taxonomy" id="585531"/>
    <lineage>
        <taxon>Bacteria</taxon>
        <taxon>Bacillati</taxon>
        <taxon>Actinomycetota</taxon>
        <taxon>Actinomycetes</taxon>
        <taxon>Propionibacteriales</taxon>
        <taxon>Nocardioidaceae</taxon>
        <taxon>Aeromicrobium</taxon>
    </lineage>
</organism>
<evidence type="ECO:0000313" key="1">
    <source>
        <dbReference type="EMBL" id="EFQ84742.1"/>
    </source>
</evidence>
<dbReference type="AlphaFoldDB" id="E2S7S6"/>
<dbReference type="EMBL" id="ACLF03000001">
    <property type="protein sequence ID" value="EFQ84742.1"/>
    <property type="molecule type" value="Genomic_DNA"/>
</dbReference>
<name>E2S7S6_9ACTN</name>
<evidence type="ECO:0000313" key="2">
    <source>
        <dbReference type="Proteomes" id="UP000003111"/>
    </source>
</evidence>
<dbReference type="STRING" id="585531.HMPREF0063_10083"/>
<dbReference type="HOGENOM" id="CLU_2434302_0_0_11"/>
<keyword evidence="2" id="KW-1185">Reference proteome</keyword>